<dbReference type="InterPro" id="IPR000962">
    <property type="entry name" value="Znf_DskA_TraR"/>
</dbReference>
<sequence length="110" mass="12439">MDPRQREDIRRRIVELIETLRSDMAMLEENAKPVDLDQPIGRLSRMDSMASQALGARSLAEAKVRLVRLEQALRQVDSPEFGFCASCGEEIAIRRILAMPETDLCVHCAQ</sequence>
<dbReference type="KEGG" id="daf:Desaf_1900"/>
<evidence type="ECO:0000256" key="4">
    <source>
        <dbReference type="PROSITE-ProRule" id="PRU00510"/>
    </source>
</evidence>
<protein>
    <submittedName>
        <fullName evidence="6">Transcriptional regulator, TraR/DksA family</fullName>
    </submittedName>
</protein>
<keyword evidence="2" id="KW-0863">Zinc-finger</keyword>
<name>F3Z2R2_DESAF</name>
<keyword evidence="3" id="KW-0862">Zinc</keyword>
<keyword evidence="1" id="KW-0479">Metal-binding</keyword>
<dbReference type="SUPFAM" id="SSF57716">
    <property type="entry name" value="Glucocorticoid receptor-like (DNA-binding domain)"/>
    <property type="match status" value="1"/>
</dbReference>
<evidence type="ECO:0000259" key="5">
    <source>
        <dbReference type="Pfam" id="PF01258"/>
    </source>
</evidence>
<evidence type="ECO:0000256" key="1">
    <source>
        <dbReference type="ARBA" id="ARBA00022723"/>
    </source>
</evidence>
<keyword evidence="7" id="KW-1185">Reference proteome</keyword>
<dbReference type="PANTHER" id="PTHR33823">
    <property type="entry name" value="RNA POLYMERASE-BINDING TRANSCRIPTION FACTOR DKSA-RELATED"/>
    <property type="match status" value="1"/>
</dbReference>
<dbReference type="HOGENOM" id="CLU_043144_3_3_7"/>
<evidence type="ECO:0000313" key="6">
    <source>
        <dbReference type="EMBL" id="EGJ50229.1"/>
    </source>
</evidence>
<dbReference type="GO" id="GO:0008270">
    <property type="term" value="F:zinc ion binding"/>
    <property type="evidence" value="ECO:0007669"/>
    <property type="project" value="UniProtKB-KW"/>
</dbReference>
<reference evidence="6 7" key="1">
    <citation type="journal article" date="2011" name="J. Bacteriol.">
        <title>Genome sequence of the mercury-methylating and pleomorphic Desulfovibrio africanus Strain Walvis Bay.</title>
        <authorList>
            <person name="Brown S.D."/>
            <person name="Wall J.D."/>
            <person name="Kucken A.M."/>
            <person name="Gilmour C.C."/>
            <person name="Podar M."/>
            <person name="Brandt C.C."/>
            <person name="Teshima H."/>
            <person name="Detter J.C."/>
            <person name="Han C.S."/>
            <person name="Land M.L."/>
            <person name="Lucas S."/>
            <person name="Han J."/>
            <person name="Pennacchio L."/>
            <person name="Nolan M."/>
            <person name="Pitluck S."/>
            <person name="Woyke T."/>
            <person name="Goodwin L."/>
            <person name="Palumbo A.V."/>
            <person name="Elias D.A."/>
        </authorList>
    </citation>
    <scope>NUCLEOTIDE SEQUENCE [LARGE SCALE GENOMIC DNA]</scope>
    <source>
        <strain evidence="6 7">Walvis Bay</strain>
    </source>
</reference>
<dbReference type="Pfam" id="PF01258">
    <property type="entry name" value="zf-dskA_traR"/>
    <property type="match status" value="1"/>
</dbReference>
<dbReference type="Proteomes" id="UP000007844">
    <property type="component" value="Chromosome"/>
</dbReference>
<dbReference type="RefSeq" id="WP_014259981.1">
    <property type="nucleotide sequence ID" value="NC_016629.1"/>
</dbReference>
<proteinExistence type="predicted"/>
<evidence type="ECO:0000256" key="3">
    <source>
        <dbReference type="ARBA" id="ARBA00022833"/>
    </source>
</evidence>
<dbReference type="eggNOG" id="COG1734">
    <property type="taxonomic scope" value="Bacteria"/>
</dbReference>
<organism evidence="6 7">
    <name type="scientific">Desulfocurvibacter africanus subsp. africanus str. Walvis Bay</name>
    <dbReference type="NCBI Taxonomy" id="690850"/>
    <lineage>
        <taxon>Bacteria</taxon>
        <taxon>Pseudomonadati</taxon>
        <taxon>Thermodesulfobacteriota</taxon>
        <taxon>Desulfovibrionia</taxon>
        <taxon>Desulfovibrionales</taxon>
        <taxon>Desulfovibrionaceae</taxon>
        <taxon>Desulfocurvibacter</taxon>
    </lineage>
</organism>
<dbReference type="PROSITE" id="PS51128">
    <property type="entry name" value="ZF_DKSA_2"/>
    <property type="match status" value="1"/>
</dbReference>
<evidence type="ECO:0000313" key="7">
    <source>
        <dbReference type="Proteomes" id="UP000007844"/>
    </source>
</evidence>
<accession>F3Z2R2</accession>
<dbReference type="AlphaFoldDB" id="F3Z2R2"/>
<gene>
    <name evidence="6" type="ORF">Desaf_1900</name>
</gene>
<feature type="zinc finger region" description="dksA C4-type" evidence="4">
    <location>
        <begin position="84"/>
        <end position="108"/>
    </location>
</feature>
<feature type="domain" description="Zinc finger DksA/TraR C4-type" evidence="5">
    <location>
        <begin position="80"/>
        <end position="110"/>
    </location>
</feature>
<dbReference type="EMBL" id="CP003221">
    <property type="protein sequence ID" value="EGJ50229.1"/>
    <property type="molecule type" value="Genomic_DNA"/>
</dbReference>
<evidence type="ECO:0000256" key="2">
    <source>
        <dbReference type="ARBA" id="ARBA00022771"/>
    </source>
</evidence>
<dbReference type="Gene3D" id="1.20.120.910">
    <property type="entry name" value="DksA, coiled-coil domain"/>
    <property type="match status" value="1"/>
</dbReference>
<dbReference type="STRING" id="690850.Desaf_1900"/>